<dbReference type="GO" id="GO:0005634">
    <property type="term" value="C:nucleus"/>
    <property type="evidence" value="ECO:0007669"/>
    <property type="project" value="TreeGrafter"/>
</dbReference>
<feature type="domain" description="DNA/RNA non-specific endonuclease/pyrophosphatase/phosphodiesterase" evidence="12">
    <location>
        <begin position="152"/>
        <end position="377"/>
    </location>
</feature>
<dbReference type="PROSITE" id="PS01070">
    <property type="entry name" value="NUCLEASE_NON_SPEC"/>
    <property type="match status" value="1"/>
</dbReference>
<dbReference type="InParanoid" id="A0A2P6NHP3"/>
<dbReference type="GO" id="GO:0046872">
    <property type="term" value="F:metal ion binding"/>
    <property type="evidence" value="ECO:0007669"/>
    <property type="project" value="UniProtKB-KW"/>
</dbReference>
<comment type="cofactor">
    <cofactor evidence="1">
        <name>Mg(2+)</name>
        <dbReference type="ChEBI" id="CHEBI:18420"/>
    </cofactor>
</comment>
<evidence type="ECO:0000256" key="8">
    <source>
        <dbReference type="PIRSR" id="PIRSR640255-1"/>
    </source>
</evidence>
<keyword evidence="7" id="KW-0460">Magnesium</keyword>
<dbReference type="InterPro" id="IPR018524">
    <property type="entry name" value="DNA/RNA_endonuclease_AS"/>
</dbReference>
<evidence type="ECO:0000256" key="3">
    <source>
        <dbReference type="ARBA" id="ARBA00022722"/>
    </source>
</evidence>
<evidence type="ECO:0000256" key="4">
    <source>
        <dbReference type="ARBA" id="ARBA00022723"/>
    </source>
</evidence>
<dbReference type="GO" id="GO:0005743">
    <property type="term" value="C:mitochondrial inner membrane"/>
    <property type="evidence" value="ECO:0007669"/>
    <property type="project" value="TreeGrafter"/>
</dbReference>
<evidence type="ECO:0008006" key="15">
    <source>
        <dbReference type="Google" id="ProtNLM"/>
    </source>
</evidence>
<dbReference type="Gene3D" id="3.40.570.10">
    <property type="entry name" value="Extracellular Endonuclease, subunit A"/>
    <property type="match status" value="1"/>
</dbReference>
<dbReference type="Pfam" id="PF01223">
    <property type="entry name" value="Endonuclease_NS"/>
    <property type="match status" value="1"/>
</dbReference>
<evidence type="ECO:0000256" key="6">
    <source>
        <dbReference type="ARBA" id="ARBA00022801"/>
    </source>
</evidence>
<dbReference type="InterPro" id="IPR001604">
    <property type="entry name" value="Endo_G_ENPP1-like_dom"/>
</dbReference>
<keyword evidence="4 9" id="KW-0479">Metal-binding</keyword>
<keyword evidence="6" id="KW-0378">Hydrolase</keyword>
<gene>
    <name evidence="13" type="ORF">PROFUN_09232</name>
</gene>
<dbReference type="SMART" id="SM00892">
    <property type="entry name" value="Endonuclease_NS"/>
    <property type="match status" value="1"/>
</dbReference>
<dbReference type="STRING" id="1890364.A0A2P6NHP3"/>
<dbReference type="InterPro" id="IPR044925">
    <property type="entry name" value="His-Me_finger_sf"/>
</dbReference>
<dbReference type="EMBL" id="MDYQ01000082">
    <property type="protein sequence ID" value="PRP83459.1"/>
    <property type="molecule type" value="Genomic_DNA"/>
</dbReference>
<evidence type="ECO:0000256" key="7">
    <source>
        <dbReference type="ARBA" id="ARBA00022842"/>
    </source>
</evidence>
<dbReference type="OrthoDB" id="5418055at2759"/>
<dbReference type="CDD" id="cd00091">
    <property type="entry name" value="NUC"/>
    <property type="match status" value="1"/>
</dbReference>
<evidence type="ECO:0000259" key="12">
    <source>
        <dbReference type="SMART" id="SM00892"/>
    </source>
</evidence>
<organism evidence="13 14">
    <name type="scientific">Planoprotostelium fungivorum</name>
    <dbReference type="NCBI Taxonomy" id="1890364"/>
    <lineage>
        <taxon>Eukaryota</taxon>
        <taxon>Amoebozoa</taxon>
        <taxon>Evosea</taxon>
        <taxon>Variosea</taxon>
        <taxon>Cavosteliida</taxon>
        <taxon>Cavosteliaceae</taxon>
        <taxon>Planoprotostelium</taxon>
    </lineage>
</organism>
<dbReference type="AlphaFoldDB" id="A0A2P6NHP3"/>
<comment type="caution">
    <text evidence="13">The sequence shown here is derived from an EMBL/GenBank/DDBJ whole genome shotgun (WGS) entry which is preliminary data.</text>
</comment>
<dbReference type="PANTHER" id="PTHR13966">
    <property type="entry name" value="ENDONUCLEASE RELATED"/>
    <property type="match status" value="1"/>
</dbReference>
<protein>
    <recommendedName>
        <fullName evidence="15">Endonuclease</fullName>
    </recommendedName>
</protein>
<proteinExistence type="inferred from homology"/>
<evidence type="ECO:0000256" key="9">
    <source>
        <dbReference type="PIRSR" id="PIRSR640255-2"/>
    </source>
</evidence>
<dbReference type="Proteomes" id="UP000241769">
    <property type="component" value="Unassembled WGS sequence"/>
</dbReference>
<dbReference type="PANTHER" id="PTHR13966:SF5">
    <property type="entry name" value="ENDONUCLEASE G, MITOCHONDRIAL"/>
    <property type="match status" value="1"/>
</dbReference>
<dbReference type="SMART" id="SM00477">
    <property type="entry name" value="NUC"/>
    <property type="match status" value="1"/>
</dbReference>
<sequence>MMHAFRKVGNQAARYGRITMATAIGVGIVGTSIQTWQTRNIQKSPPVQTEEPILYKLTIHPQRLFEQPSTTPLLALDAEGDGQIPSHSSSVLDGLYTLLSTAPNHDSGDSVEIIPAQSRSLTTVGPFTPSAISEDAAEVLRFGAPGTTNLRFFDGYVVSYDYRTRNALWTLQVVKADEVKGKEKSATREKSTFKEDHSIPDLFRAKLSDYRGSGYDRGHMVPAADLNYRSQKAMDDTFFLTNISPQVAEFNREYWARFEQFARKLTKSGFSEVYIATGPLFMPSQQPDGKWVTSYPMIGNPPVVAVPTHYFKVVLGVKPSGKGKPVGQLTREDLSLGAFIMPNAAIPADTPLQKFATPVEAVELFSGLQFFQKVPRGGLHLCSTINCALPAPNFWEKDKALPPPAPQSPGLPAPSAPVLSLPSVAAKAALPPPPSSPAVPAQNSKPSVSTQQNRPATSNVQVKSPNNINPGLRMQVDHFVQSKARELNFPVSLPEEEQRGLRILAEEKGLECVQPEGQKFLQLRKK</sequence>
<reference evidence="13 14" key="1">
    <citation type="journal article" date="2018" name="Genome Biol. Evol.">
        <title>Multiple Roots of Fruiting Body Formation in Amoebozoa.</title>
        <authorList>
            <person name="Hillmann F."/>
            <person name="Forbes G."/>
            <person name="Novohradska S."/>
            <person name="Ferling I."/>
            <person name="Riege K."/>
            <person name="Groth M."/>
            <person name="Westermann M."/>
            <person name="Marz M."/>
            <person name="Spaller T."/>
            <person name="Winckler T."/>
            <person name="Schaap P."/>
            <person name="Glockner G."/>
        </authorList>
    </citation>
    <scope>NUCLEOTIDE SEQUENCE [LARGE SCALE GENOMIC DNA]</scope>
    <source>
        <strain evidence="13 14">Jena</strain>
    </source>
</reference>
<feature type="compositionally biased region" description="Polar residues" evidence="10">
    <location>
        <begin position="442"/>
        <end position="469"/>
    </location>
</feature>
<feature type="binding site" evidence="9">
    <location>
        <position position="251"/>
    </location>
    <ligand>
        <name>Mg(2+)</name>
        <dbReference type="ChEBI" id="CHEBI:18420"/>
        <note>catalytic</note>
    </ligand>
</feature>
<keyword evidence="14" id="KW-1185">Reference proteome</keyword>
<evidence type="ECO:0000256" key="1">
    <source>
        <dbReference type="ARBA" id="ARBA00001946"/>
    </source>
</evidence>
<evidence type="ECO:0000313" key="13">
    <source>
        <dbReference type="EMBL" id="PRP83459.1"/>
    </source>
</evidence>
<feature type="region of interest" description="Disordered" evidence="10">
    <location>
        <begin position="427"/>
        <end position="470"/>
    </location>
</feature>
<feature type="domain" description="ENPP1-3/EXOG-like endonuclease/phosphodiesterase" evidence="11">
    <location>
        <begin position="153"/>
        <end position="377"/>
    </location>
</feature>
<evidence type="ECO:0000256" key="2">
    <source>
        <dbReference type="ARBA" id="ARBA00010052"/>
    </source>
</evidence>
<feature type="active site" description="Proton acceptor" evidence="8">
    <location>
        <position position="219"/>
    </location>
</feature>
<comment type="similarity">
    <text evidence="2">Belongs to the DNA/RNA non-specific endonuclease family.</text>
</comment>
<keyword evidence="5" id="KW-0255">Endonuclease</keyword>
<evidence type="ECO:0000313" key="14">
    <source>
        <dbReference type="Proteomes" id="UP000241769"/>
    </source>
</evidence>
<name>A0A2P6NHP3_9EUKA</name>
<dbReference type="GO" id="GO:0000014">
    <property type="term" value="F:single-stranded DNA endodeoxyribonuclease activity"/>
    <property type="evidence" value="ECO:0007669"/>
    <property type="project" value="TreeGrafter"/>
</dbReference>
<dbReference type="GO" id="GO:0004521">
    <property type="term" value="F:RNA endonuclease activity"/>
    <property type="evidence" value="ECO:0007669"/>
    <property type="project" value="TreeGrafter"/>
</dbReference>
<keyword evidence="3" id="KW-0540">Nuclease</keyword>
<dbReference type="InterPro" id="IPR044929">
    <property type="entry name" value="DNA/RNA_non-sp_Endonuclease_sf"/>
</dbReference>
<evidence type="ECO:0000256" key="5">
    <source>
        <dbReference type="ARBA" id="ARBA00022759"/>
    </source>
</evidence>
<evidence type="ECO:0000256" key="10">
    <source>
        <dbReference type="SAM" id="MobiDB-lite"/>
    </source>
</evidence>
<accession>A0A2P6NHP3</accession>
<dbReference type="SUPFAM" id="SSF54060">
    <property type="entry name" value="His-Me finger endonucleases"/>
    <property type="match status" value="1"/>
</dbReference>
<dbReference type="GO" id="GO:0003676">
    <property type="term" value="F:nucleic acid binding"/>
    <property type="evidence" value="ECO:0007669"/>
    <property type="project" value="InterPro"/>
</dbReference>
<dbReference type="InterPro" id="IPR020821">
    <property type="entry name" value="ENPP1-3/EXOG-like_nuc-like"/>
</dbReference>
<dbReference type="InterPro" id="IPR040255">
    <property type="entry name" value="Non-specific_endonuclease"/>
</dbReference>
<evidence type="ECO:0000259" key="11">
    <source>
        <dbReference type="SMART" id="SM00477"/>
    </source>
</evidence>